<keyword evidence="3" id="KW-1185">Reference proteome</keyword>
<proteinExistence type="predicted"/>
<name>A0ABV4CDL3_9PSEU</name>
<keyword evidence="2" id="KW-0540">Nuclease</keyword>
<dbReference type="SUPFAM" id="SSF52980">
    <property type="entry name" value="Restriction endonuclease-like"/>
    <property type="match status" value="1"/>
</dbReference>
<evidence type="ECO:0000259" key="1">
    <source>
        <dbReference type="Pfam" id="PF05685"/>
    </source>
</evidence>
<dbReference type="PANTHER" id="PTHR34107:SF4">
    <property type="entry name" value="SLL1222 PROTEIN"/>
    <property type="match status" value="1"/>
</dbReference>
<dbReference type="InterPro" id="IPR011335">
    <property type="entry name" value="Restrct_endonuc-II-like"/>
</dbReference>
<feature type="domain" description="Putative restriction endonuclease" evidence="1">
    <location>
        <begin position="15"/>
        <end position="172"/>
    </location>
</feature>
<evidence type="ECO:0000313" key="3">
    <source>
        <dbReference type="Proteomes" id="UP001564626"/>
    </source>
</evidence>
<keyword evidence="2" id="KW-0255">Endonuclease</keyword>
<dbReference type="Gene3D" id="3.90.1570.10">
    <property type="entry name" value="tt1808, chain A"/>
    <property type="match status" value="1"/>
</dbReference>
<evidence type="ECO:0000313" key="2">
    <source>
        <dbReference type="EMBL" id="MEY8039181.1"/>
    </source>
</evidence>
<dbReference type="InterPro" id="IPR008538">
    <property type="entry name" value="Uma2"/>
</dbReference>
<dbReference type="InterPro" id="IPR012296">
    <property type="entry name" value="Nuclease_put_TT1808"/>
</dbReference>
<dbReference type="GO" id="GO:0004519">
    <property type="term" value="F:endonuclease activity"/>
    <property type="evidence" value="ECO:0007669"/>
    <property type="project" value="UniProtKB-KW"/>
</dbReference>
<protein>
    <submittedName>
        <fullName evidence="2">Uma2 family endonuclease</fullName>
    </submittedName>
</protein>
<dbReference type="CDD" id="cd06260">
    <property type="entry name" value="DUF820-like"/>
    <property type="match status" value="1"/>
</dbReference>
<gene>
    <name evidence="2" type="ORF">AB8O55_07205</name>
</gene>
<reference evidence="2 3" key="1">
    <citation type="submission" date="2024-08" db="EMBL/GenBank/DDBJ databases">
        <title>Genome mining of Saccharopolyspora cebuensis PGLac3 from Nigerian medicinal plant.</title>
        <authorList>
            <person name="Ezeobiora C.E."/>
            <person name="Igbokwe N.H."/>
            <person name="Amin D.H."/>
            <person name="Mendie U.E."/>
        </authorList>
    </citation>
    <scope>NUCLEOTIDE SEQUENCE [LARGE SCALE GENOMIC DNA]</scope>
    <source>
        <strain evidence="2 3">PGLac3</strain>
    </source>
</reference>
<sequence length="184" mass="20036">MVETTGPRPRPCTVADLVEMPADGRRYELLDGMLLASPPPGFRHQKVVLRLGALLDAACPDEFEVVPAPFAVRPSVTEELQPDLLVARRADLAEQHLPVAPVLVVEVLSPGSRHYDLGPKKAAYQRIGVTHYWVVDPLVPGLVVHEPGDGGEFRVTAAARGAEVFEARRPFPVRVVPAELPPRP</sequence>
<dbReference type="Pfam" id="PF05685">
    <property type="entry name" value="Uma2"/>
    <property type="match status" value="1"/>
</dbReference>
<accession>A0ABV4CDL3</accession>
<dbReference type="Proteomes" id="UP001564626">
    <property type="component" value="Unassembled WGS sequence"/>
</dbReference>
<dbReference type="EMBL" id="JBGEHV010000009">
    <property type="protein sequence ID" value="MEY8039181.1"/>
    <property type="molecule type" value="Genomic_DNA"/>
</dbReference>
<organism evidence="2 3">
    <name type="scientific">Saccharopolyspora cebuensis</name>
    <dbReference type="NCBI Taxonomy" id="418759"/>
    <lineage>
        <taxon>Bacteria</taxon>
        <taxon>Bacillati</taxon>
        <taxon>Actinomycetota</taxon>
        <taxon>Actinomycetes</taxon>
        <taxon>Pseudonocardiales</taxon>
        <taxon>Pseudonocardiaceae</taxon>
        <taxon>Saccharopolyspora</taxon>
    </lineage>
</organism>
<dbReference type="RefSeq" id="WP_345364670.1">
    <property type="nucleotide sequence ID" value="NZ_BAABII010000012.1"/>
</dbReference>
<dbReference type="PANTHER" id="PTHR34107">
    <property type="entry name" value="SLL0198 PROTEIN-RELATED"/>
    <property type="match status" value="1"/>
</dbReference>
<comment type="caution">
    <text evidence="2">The sequence shown here is derived from an EMBL/GenBank/DDBJ whole genome shotgun (WGS) entry which is preliminary data.</text>
</comment>
<keyword evidence="2" id="KW-0378">Hydrolase</keyword>